<proteinExistence type="predicted"/>
<evidence type="ECO:0000313" key="2">
    <source>
        <dbReference type="Proteomes" id="UP000789901"/>
    </source>
</evidence>
<organism evidence="1 2">
    <name type="scientific">Gigaspora margarita</name>
    <dbReference type="NCBI Taxonomy" id="4874"/>
    <lineage>
        <taxon>Eukaryota</taxon>
        <taxon>Fungi</taxon>
        <taxon>Fungi incertae sedis</taxon>
        <taxon>Mucoromycota</taxon>
        <taxon>Glomeromycotina</taxon>
        <taxon>Glomeromycetes</taxon>
        <taxon>Diversisporales</taxon>
        <taxon>Gigasporaceae</taxon>
        <taxon>Gigaspora</taxon>
    </lineage>
</organism>
<keyword evidence="2" id="KW-1185">Reference proteome</keyword>
<comment type="caution">
    <text evidence="1">The sequence shown here is derived from an EMBL/GenBank/DDBJ whole genome shotgun (WGS) entry which is preliminary data.</text>
</comment>
<evidence type="ECO:0000313" key="1">
    <source>
        <dbReference type="EMBL" id="CAG8814274.1"/>
    </source>
</evidence>
<dbReference type="Proteomes" id="UP000789901">
    <property type="component" value="Unassembled WGS sequence"/>
</dbReference>
<dbReference type="EMBL" id="CAJVQB010029587">
    <property type="protein sequence ID" value="CAG8814274.1"/>
    <property type="molecule type" value="Genomic_DNA"/>
</dbReference>
<protein>
    <submittedName>
        <fullName evidence="1">4302_t:CDS:1</fullName>
    </submittedName>
</protein>
<reference evidence="1 2" key="1">
    <citation type="submission" date="2021-06" db="EMBL/GenBank/DDBJ databases">
        <authorList>
            <person name="Kallberg Y."/>
            <person name="Tangrot J."/>
            <person name="Rosling A."/>
        </authorList>
    </citation>
    <scope>NUCLEOTIDE SEQUENCE [LARGE SCALE GENOMIC DNA]</scope>
    <source>
        <strain evidence="1 2">120-4 pot B 10/14</strain>
    </source>
</reference>
<accession>A0ABN7W3J7</accession>
<name>A0ABN7W3J7_GIGMA</name>
<gene>
    <name evidence="1" type="ORF">GMARGA_LOCUS26006</name>
</gene>
<sequence>MFFNNPCAKTRQQAKALYDNINLEFILATKYLADILSIISKLTKIFQSDYIALSNVYMQLNIAIESILLEFIGYKDDNIALTFGYYLQEYINNTLEYNKLASIFKEFALAFIKNLYQRFFNITKVNRNKLLKEWQEAKVVLKNYKELGFVKE</sequence>